<keyword evidence="2" id="KW-1185">Reference proteome</keyword>
<evidence type="ECO:0000313" key="2">
    <source>
        <dbReference type="Proteomes" id="UP001597380"/>
    </source>
</evidence>
<accession>A0ABW4XHR4</accession>
<evidence type="ECO:0000313" key="1">
    <source>
        <dbReference type="EMBL" id="MFD2094602.1"/>
    </source>
</evidence>
<sequence length="195" mass="21618">MALPDFAWQMDNKTSLVSPLIREELTGQVFRFAVTRKELPTIRRQVFHQSKDIDRITREEILKAFDVMLPGDRTCYIEAVLIKPLSRRTAESKNGDYDQISDGVSAVGAAAVGGISGFLTTVYTGNPKVGKQVGAGVTTGTGYVLNKAIRDALPTLHENDVLFYLHAYVSGGIGPQVRSRMRIIKPSEYLKNPYR</sequence>
<comment type="caution">
    <text evidence="1">The sequence shown here is derived from an EMBL/GenBank/DDBJ whole genome shotgun (WGS) entry which is preliminary data.</text>
</comment>
<protein>
    <submittedName>
        <fullName evidence="1">Uncharacterized protein</fullName>
    </submittedName>
</protein>
<dbReference type="EMBL" id="JBHUHT010000004">
    <property type="protein sequence ID" value="MFD2094602.1"/>
    <property type="molecule type" value="Genomic_DNA"/>
</dbReference>
<proteinExistence type="predicted"/>
<name>A0ABW4XHR4_9GAMM</name>
<gene>
    <name evidence="1" type="ORF">ACFSJ3_01275</name>
</gene>
<organism evidence="1 2">
    <name type="scientific">Corallincola platygyrae</name>
    <dbReference type="NCBI Taxonomy" id="1193278"/>
    <lineage>
        <taxon>Bacteria</taxon>
        <taxon>Pseudomonadati</taxon>
        <taxon>Pseudomonadota</taxon>
        <taxon>Gammaproteobacteria</taxon>
        <taxon>Alteromonadales</taxon>
        <taxon>Psychromonadaceae</taxon>
        <taxon>Corallincola</taxon>
    </lineage>
</organism>
<reference evidence="2" key="1">
    <citation type="journal article" date="2019" name="Int. J. Syst. Evol. Microbiol.">
        <title>The Global Catalogue of Microorganisms (GCM) 10K type strain sequencing project: providing services to taxonomists for standard genome sequencing and annotation.</title>
        <authorList>
            <consortium name="The Broad Institute Genomics Platform"/>
            <consortium name="The Broad Institute Genome Sequencing Center for Infectious Disease"/>
            <person name="Wu L."/>
            <person name="Ma J."/>
        </authorList>
    </citation>
    <scope>NUCLEOTIDE SEQUENCE [LARGE SCALE GENOMIC DNA]</scope>
    <source>
        <strain evidence="2">CGMCC 1.10992</strain>
    </source>
</reference>
<dbReference type="Proteomes" id="UP001597380">
    <property type="component" value="Unassembled WGS sequence"/>
</dbReference>
<dbReference type="RefSeq" id="WP_345338769.1">
    <property type="nucleotide sequence ID" value="NZ_BAABLI010000007.1"/>
</dbReference>